<accession>A0A0R3W1X7</accession>
<protein>
    <submittedName>
        <fullName evidence="4">Myosin_tail_1 domain-containing protein</fullName>
    </submittedName>
</protein>
<name>A0A0R3W1X7_TAEAS</name>
<reference evidence="4" key="1">
    <citation type="submission" date="2017-02" db="UniProtKB">
        <authorList>
            <consortium name="WormBaseParasite"/>
        </authorList>
    </citation>
    <scope>IDENTIFICATION</scope>
</reference>
<evidence type="ECO:0000256" key="1">
    <source>
        <dbReference type="SAM" id="MobiDB-lite"/>
    </source>
</evidence>
<dbReference type="Proteomes" id="UP000282613">
    <property type="component" value="Unassembled WGS sequence"/>
</dbReference>
<dbReference type="OrthoDB" id="6266073at2759"/>
<feature type="region of interest" description="Disordered" evidence="1">
    <location>
        <begin position="136"/>
        <end position="155"/>
    </location>
</feature>
<gene>
    <name evidence="2" type="ORF">TASK_LOCUS3772</name>
</gene>
<reference evidence="2 3" key="2">
    <citation type="submission" date="2018-11" db="EMBL/GenBank/DDBJ databases">
        <authorList>
            <consortium name="Pathogen Informatics"/>
        </authorList>
    </citation>
    <scope>NUCLEOTIDE SEQUENCE [LARGE SCALE GENOMIC DNA]</scope>
</reference>
<keyword evidence="3" id="KW-1185">Reference proteome</keyword>
<feature type="compositionally biased region" description="Polar residues" evidence="1">
    <location>
        <begin position="22"/>
        <end position="41"/>
    </location>
</feature>
<evidence type="ECO:0000313" key="4">
    <source>
        <dbReference type="WBParaSite" id="TASK_0000377101-mRNA-1"/>
    </source>
</evidence>
<evidence type="ECO:0000313" key="2">
    <source>
        <dbReference type="EMBL" id="VDK32326.1"/>
    </source>
</evidence>
<sequence>MEMSINRKSCSFEIGFNDVDPSVSNRSPFTSTKLLKSSDTQGKAADERMAEVLRRKSDILQQTRERYEAHNQKVRSVVEDVKARRDSQIAEMRENAEMRLEMATLRRRQTLDEKAETAKKMFDRVERVRASLSEEAERKMNDITQDMANKENNRSVIIQGVRDSCQHELDKVAKAQNRRASTSKD</sequence>
<dbReference type="EMBL" id="UYRS01018312">
    <property type="protein sequence ID" value="VDK32326.1"/>
    <property type="molecule type" value="Genomic_DNA"/>
</dbReference>
<proteinExistence type="predicted"/>
<evidence type="ECO:0000313" key="3">
    <source>
        <dbReference type="Proteomes" id="UP000282613"/>
    </source>
</evidence>
<feature type="region of interest" description="Disordered" evidence="1">
    <location>
        <begin position="21"/>
        <end position="44"/>
    </location>
</feature>
<dbReference type="AlphaFoldDB" id="A0A0R3W1X7"/>
<organism evidence="4">
    <name type="scientific">Taenia asiatica</name>
    <name type="common">Asian tapeworm</name>
    <dbReference type="NCBI Taxonomy" id="60517"/>
    <lineage>
        <taxon>Eukaryota</taxon>
        <taxon>Metazoa</taxon>
        <taxon>Spiralia</taxon>
        <taxon>Lophotrochozoa</taxon>
        <taxon>Platyhelminthes</taxon>
        <taxon>Cestoda</taxon>
        <taxon>Eucestoda</taxon>
        <taxon>Cyclophyllidea</taxon>
        <taxon>Taeniidae</taxon>
        <taxon>Taenia</taxon>
    </lineage>
</organism>
<dbReference type="WBParaSite" id="TASK_0000377101-mRNA-1">
    <property type="protein sequence ID" value="TASK_0000377101-mRNA-1"/>
    <property type="gene ID" value="TASK_0000377101"/>
</dbReference>